<name>A0A9D2UXV2_9ACTN</name>
<organism evidence="1 2">
    <name type="scientific">Slackia equolifaciens</name>
    <dbReference type="NCBI Taxonomy" id="498718"/>
    <lineage>
        <taxon>Bacteria</taxon>
        <taxon>Bacillati</taxon>
        <taxon>Actinomycetota</taxon>
        <taxon>Coriobacteriia</taxon>
        <taxon>Eggerthellales</taxon>
        <taxon>Eggerthellaceae</taxon>
        <taxon>Slackia</taxon>
    </lineage>
</organism>
<evidence type="ECO:0000313" key="1">
    <source>
        <dbReference type="EMBL" id="HJF66099.1"/>
    </source>
</evidence>
<protein>
    <recommendedName>
        <fullName evidence="3">DUF559 domain-containing protein</fullName>
    </recommendedName>
</protein>
<dbReference type="SUPFAM" id="SSF52980">
    <property type="entry name" value="Restriction endonuclease-like"/>
    <property type="match status" value="1"/>
</dbReference>
<dbReference type="Proteomes" id="UP000786989">
    <property type="component" value="Unassembled WGS sequence"/>
</dbReference>
<reference evidence="1" key="2">
    <citation type="submission" date="2021-09" db="EMBL/GenBank/DDBJ databases">
        <authorList>
            <person name="Gilroy R."/>
        </authorList>
    </citation>
    <scope>NUCLEOTIDE SEQUENCE</scope>
    <source>
        <strain evidence="1">ChiGjej6B6-11269</strain>
    </source>
</reference>
<accession>A0A9D2UXV2</accession>
<dbReference type="AlphaFoldDB" id="A0A9D2UXV2"/>
<dbReference type="EMBL" id="DYWI01000160">
    <property type="protein sequence ID" value="HJF66099.1"/>
    <property type="molecule type" value="Genomic_DNA"/>
</dbReference>
<comment type="caution">
    <text evidence="1">The sequence shown here is derived from an EMBL/GenBank/DDBJ whole genome shotgun (WGS) entry which is preliminary data.</text>
</comment>
<sequence>MNTALSHISAARFWDAFGSTDVPARSLSISSALRPPSAASLELVGNLGIFPNNEDIHVLVSKQADRRSFRNLSCHSCDRAFPNGSFVEITPGVAVCSPELTYVQMANRLNMPQLSLFAMMLCGIYARDVNATEEVFQSGPVPRVQRRRRLYSRRPVASPQSLRMFAQEIASFPGSRKALAALEFVLPCSRSPMESIAALCLTLPPRYGGYSYPRPFLNYPVYVDEAITPDVRKFNGTQPMGGALGRGSGKHVRYDEDGRPYYECDMVWPDKRLVVEYHGGPYHTGQESVHRDSLKANILSACGYTELVLTKETVFDGAKFADFAVQLANRLGRRIRKMPDGFEAKRVELVRSLTVGYPLS</sequence>
<reference evidence="1" key="1">
    <citation type="journal article" date="2021" name="PeerJ">
        <title>Extensive microbial diversity within the chicken gut microbiome revealed by metagenomics and culture.</title>
        <authorList>
            <person name="Gilroy R."/>
            <person name="Ravi A."/>
            <person name="Getino M."/>
            <person name="Pursley I."/>
            <person name="Horton D.L."/>
            <person name="Alikhan N.F."/>
            <person name="Baker D."/>
            <person name="Gharbi K."/>
            <person name="Hall N."/>
            <person name="Watson M."/>
            <person name="Adriaenssens E.M."/>
            <person name="Foster-Nyarko E."/>
            <person name="Jarju S."/>
            <person name="Secka A."/>
            <person name="Antonio M."/>
            <person name="Oren A."/>
            <person name="Chaudhuri R.R."/>
            <person name="La Ragione R."/>
            <person name="Hildebrand F."/>
            <person name="Pallen M.J."/>
        </authorList>
    </citation>
    <scope>NUCLEOTIDE SEQUENCE</scope>
    <source>
        <strain evidence="1">ChiGjej6B6-11269</strain>
    </source>
</reference>
<evidence type="ECO:0000313" key="2">
    <source>
        <dbReference type="Proteomes" id="UP000786989"/>
    </source>
</evidence>
<evidence type="ECO:0008006" key="3">
    <source>
        <dbReference type="Google" id="ProtNLM"/>
    </source>
</evidence>
<gene>
    <name evidence="1" type="ORF">K8U77_08325</name>
</gene>
<proteinExistence type="predicted"/>
<dbReference type="Gene3D" id="3.40.960.10">
    <property type="entry name" value="VSR Endonuclease"/>
    <property type="match status" value="1"/>
</dbReference>
<dbReference type="InterPro" id="IPR011335">
    <property type="entry name" value="Restrct_endonuc-II-like"/>
</dbReference>